<keyword evidence="1" id="KW-0472">Membrane</keyword>
<dbReference type="Pfam" id="PF13485">
    <property type="entry name" value="Peptidase_MA_2"/>
    <property type="match status" value="1"/>
</dbReference>
<sequence>MKNRTVKTILFVGLLFSLAAPLQAQSNITVTKNEALVDFPQSVTFQLELADASDVAEVSLVYEVDRFSCLEANTAVPIELNNNKAEWTWEMVRSGNPPPGATLNWWWQITDRSGNVSTTPSQSHTFVDDRFEWQTVTAPNIRLHWYEGDDVGPMLLEAAVAGLDQLQNEMGIALDSEVQIFIYGESDDMRDAVLYIQEWAGGVAFSEYNIILIGVPPNIAESWGRPTVRHELAHLVVGQFGRSCVGGSRPTWLNEGLAVFAEGTPGETIQQDLANAIESNQFEPVRSLNGAFPSHGPEAGIAYSQSYSVVDFLLDSYGQEKMQALLLTLAAGARYDEALEAVYGFNVDNLEVAWRKSLALPQREIPATPTAVSAASIPTIEPFGLPESVPTEPAAAATAVPPATTSIPGGGICNLTILPLLLIGFVIISRRRHD</sequence>
<organism evidence="3">
    <name type="scientific">hydrothermal vent metagenome</name>
    <dbReference type="NCBI Taxonomy" id="652676"/>
    <lineage>
        <taxon>unclassified sequences</taxon>
        <taxon>metagenomes</taxon>
        <taxon>ecological metagenomes</taxon>
    </lineage>
</organism>
<gene>
    <name evidence="3" type="ORF">MNBD_CHLOROFLEXI01-1282</name>
</gene>
<keyword evidence="1" id="KW-0812">Transmembrane</keyword>
<feature type="domain" description="Peptidase MA-like" evidence="2">
    <location>
        <begin position="159"/>
        <end position="358"/>
    </location>
</feature>
<dbReference type="EMBL" id="UOEU01000517">
    <property type="protein sequence ID" value="VAW34181.1"/>
    <property type="molecule type" value="Genomic_DNA"/>
</dbReference>
<proteinExistence type="predicted"/>
<name>A0A3B0USU9_9ZZZZ</name>
<feature type="transmembrane region" description="Helical" evidence="1">
    <location>
        <begin position="407"/>
        <end position="428"/>
    </location>
</feature>
<evidence type="ECO:0000313" key="3">
    <source>
        <dbReference type="EMBL" id="VAW34181.1"/>
    </source>
</evidence>
<evidence type="ECO:0000259" key="2">
    <source>
        <dbReference type="Pfam" id="PF13485"/>
    </source>
</evidence>
<keyword evidence="1" id="KW-1133">Transmembrane helix</keyword>
<dbReference type="InterPro" id="IPR039568">
    <property type="entry name" value="Peptidase_MA-like_dom"/>
</dbReference>
<dbReference type="AlphaFoldDB" id="A0A3B0USU9"/>
<reference evidence="3" key="1">
    <citation type="submission" date="2018-06" db="EMBL/GenBank/DDBJ databases">
        <authorList>
            <person name="Zhirakovskaya E."/>
        </authorList>
    </citation>
    <scope>NUCLEOTIDE SEQUENCE</scope>
</reference>
<protein>
    <recommendedName>
        <fullName evidence="2">Peptidase MA-like domain-containing protein</fullName>
    </recommendedName>
</protein>
<accession>A0A3B0USU9</accession>
<evidence type="ECO:0000256" key="1">
    <source>
        <dbReference type="SAM" id="Phobius"/>
    </source>
</evidence>